<dbReference type="KEGG" id="csg:Cylst_6237"/>
<reference evidence="1 2" key="1">
    <citation type="submission" date="2012-06" db="EMBL/GenBank/DDBJ databases">
        <title>Finished chromosome of genome of Cylindrospermum stagnale PCC 7417.</title>
        <authorList>
            <consortium name="US DOE Joint Genome Institute"/>
            <person name="Gugger M."/>
            <person name="Coursin T."/>
            <person name="Rippka R."/>
            <person name="Tandeau De Marsac N."/>
            <person name="Huntemann M."/>
            <person name="Wei C.-L."/>
            <person name="Han J."/>
            <person name="Detter J.C."/>
            <person name="Han C."/>
            <person name="Tapia R."/>
            <person name="Chen A."/>
            <person name="Kyrpides N."/>
            <person name="Mavromatis K."/>
            <person name="Markowitz V."/>
            <person name="Szeto E."/>
            <person name="Ivanova N."/>
            <person name="Pagani I."/>
            <person name="Pati A."/>
            <person name="Goodwin L."/>
            <person name="Nordberg H.P."/>
            <person name="Cantor M.N."/>
            <person name="Hua S.X."/>
            <person name="Woyke T."/>
            <person name="Kerfeld C.A."/>
        </authorList>
    </citation>
    <scope>NUCLEOTIDE SEQUENCE [LARGE SCALE GENOMIC DNA]</scope>
    <source>
        <strain evidence="1 2">PCC 7417</strain>
    </source>
</reference>
<evidence type="ECO:0000313" key="2">
    <source>
        <dbReference type="Proteomes" id="UP000010475"/>
    </source>
</evidence>
<keyword evidence="2" id="KW-1185">Reference proteome</keyword>
<dbReference type="PATRIC" id="fig|56107.3.peg.6855"/>
<dbReference type="RefSeq" id="WP_015211427.1">
    <property type="nucleotide sequence ID" value="NC_019757.1"/>
</dbReference>
<dbReference type="OrthoDB" id="514446at2"/>
<dbReference type="AlphaFoldDB" id="K9X7Z1"/>
<dbReference type="EMBL" id="CP003642">
    <property type="protein sequence ID" value="AFZ28196.1"/>
    <property type="molecule type" value="Genomic_DNA"/>
</dbReference>
<gene>
    <name evidence="1" type="ORF">Cylst_6237</name>
</gene>
<dbReference type="Proteomes" id="UP000010475">
    <property type="component" value="Chromosome"/>
</dbReference>
<name>K9X7Z1_9NOST</name>
<accession>K9X7Z1</accession>
<dbReference type="Pfam" id="PF19991">
    <property type="entry name" value="HMA_2"/>
    <property type="match status" value="1"/>
</dbReference>
<protein>
    <submittedName>
        <fullName evidence="1">Uncharacterized protein</fullName>
    </submittedName>
</protein>
<sequence length="179" mass="19525">MDQATLKTPFKPISTKIVSNTPGRLRLRIALSDRQSRKMQIITSVLKAQPNVSQVSTNIQHGSILISHSAKEGSLENVLATLHDIGMIFADITEGSTEAAADLSSAVVDLNKRVELATDGAVDLRFLFPLGLSTLAVRQLLIQGLQLEAIPWYVLAWYAFDSFIKLHGTSYTETSDESG</sequence>
<proteinExistence type="predicted"/>
<evidence type="ECO:0000313" key="1">
    <source>
        <dbReference type="EMBL" id="AFZ28196.1"/>
    </source>
</evidence>
<dbReference type="eggNOG" id="ENOG5032R9K">
    <property type="taxonomic scope" value="Bacteria"/>
</dbReference>
<organism evidence="1 2">
    <name type="scientific">Cylindrospermum stagnale PCC 7417</name>
    <dbReference type="NCBI Taxonomy" id="56107"/>
    <lineage>
        <taxon>Bacteria</taxon>
        <taxon>Bacillati</taxon>
        <taxon>Cyanobacteriota</taxon>
        <taxon>Cyanophyceae</taxon>
        <taxon>Nostocales</taxon>
        <taxon>Nostocaceae</taxon>
        <taxon>Cylindrospermum</taxon>
    </lineage>
</organism>
<dbReference type="HOGENOM" id="CLU_1406626_0_0_3"/>